<accession>A0A9J6DNU6</accession>
<organism evidence="2 3">
    <name type="scientific">Rhipicephalus microplus</name>
    <name type="common">Cattle tick</name>
    <name type="synonym">Boophilus microplus</name>
    <dbReference type="NCBI Taxonomy" id="6941"/>
    <lineage>
        <taxon>Eukaryota</taxon>
        <taxon>Metazoa</taxon>
        <taxon>Ecdysozoa</taxon>
        <taxon>Arthropoda</taxon>
        <taxon>Chelicerata</taxon>
        <taxon>Arachnida</taxon>
        <taxon>Acari</taxon>
        <taxon>Parasitiformes</taxon>
        <taxon>Ixodida</taxon>
        <taxon>Ixodoidea</taxon>
        <taxon>Ixodidae</taxon>
        <taxon>Rhipicephalinae</taxon>
        <taxon>Rhipicephalus</taxon>
        <taxon>Boophilus</taxon>
    </lineage>
</organism>
<dbReference type="Proteomes" id="UP000821866">
    <property type="component" value="Chromosome 6"/>
</dbReference>
<dbReference type="AlphaFoldDB" id="A0A9J6DNU6"/>
<dbReference type="EMBL" id="JABSTU010000008">
    <property type="protein sequence ID" value="KAH8023925.1"/>
    <property type="molecule type" value="Genomic_DNA"/>
</dbReference>
<feature type="region of interest" description="Disordered" evidence="1">
    <location>
        <begin position="1"/>
        <end position="21"/>
    </location>
</feature>
<evidence type="ECO:0000313" key="3">
    <source>
        <dbReference type="Proteomes" id="UP000821866"/>
    </source>
</evidence>
<evidence type="ECO:0000313" key="2">
    <source>
        <dbReference type="EMBL" id="KAH8023925.1"/>
    </source>
</evidence>
<keyword evidence="3" id="KW-1185">Reference proteome</keyword>
<gene>
    <name evidence="2" type="ORF">HPB51_019442</name>
</gene>
<name>A0A9J6DNU6_RHIMP</name>
<protein>
    <submittedName>
        <fullName evidence="2">Uncharacterized protein</fullName>
    </submittedName>
</protein>
<sequence>MLTVAPRGEPPGRFSRAASGAASTVRDFKRLHFLESDFRGDTKRRMLKQGSLPSVFPSYPSCHWPIPPRPRSDTSIAKSKREPSPVKKSSLSAYTRSPDGDLRTEPSVVDSATVDCMDATAPETAAADAVTARFGISGLTSEFLEDRQQPEASNVPLLVPTACAMRSFGTQTNGSNSSAAYLQKKKCARKKKV</sequence>
<proteinExistence type="predicted"/>
<evidence type="ECO:0000256" key="1">
    <source>
        <dbReference type="SAM" id="MobiDB-lite"/>
    </source>
</evidence>
<feature type="compositionally biased region" description="Low complexity" evidence="1">
    <location>
        <begin position="12"/>
        <end position="21"/>
    </location>
</feature>
<reference evidence="2" key="2">
    <citation type="submission" date="2021-09" db="EMBL/GenBank/DDBJ databases">
        <authorList>
            <person name="Jia N."/>
            <person name="Wang J."/>
            <person name="Shi W."/>
            <person name="Du L."/>
            <person name="Sun Y."/>
            <person name="Zhan W."/>
            <person name="Jiang J."/>
            <person name="Wang Q."/>
            <person name="Zhang B."/>
            <person name="Ji P."/>
            <person name="Sakyi L.B."/>
            <person name="Cui X."/>
            <person name="Yuan T."/>
            <person name="Jiang B."/>
            <person name="Yang W."/>
            <person name="Lam T.T.-Y."/>
            <person name="Chang Q."/>
            <person name="Ding S."/>
            <person name="Wang X."/>
            <person name="Zhu J."/>
            <person name="Ruan X."/>
            <person name="Zhao L."/>
            <person name="Wei J."/>
            <person name="Que T."/>
            <person name="Du C."/>
            <person name="Cheng J."/>
            <person name="Dai P."/>
            <person name="Han X."/>
            <person name="Huang E."/>
            <person name="Gao Y."/>
            <person name="Liu J."/>
            <person name="Shao H."/>
            <person name="Ye R."/>
            <person name="Li L."/>
            <person name="Wei W."/>
            <person name="Wang X."/>
            <person name="Wang C."/>
            <person name="Huo Q."/>
            <person name="Li W."/>
            <person name="Guo W."/>
            <person name="Chen H."/>
            <person name="Chen S."/>
            <person name="Zhou L."/>
            <person name="Zhou L."/>
            <person name="Ni X."/>
            <person name="Tian J."/>
            <person name="Zhou Y."/>
            <person name="Sheng Y."/>
            <person name="Liu T."/>
            <person name="Pan Y."/>
            <person name="Xia L."/>
            <person name="Li J."/>
            <person name="Zhao F."/>
            <person name="Cao W."/>
        </authorList>
    </citation>
    <scope>NUCLEOTIDE SEQUENCE</scope>
    <source>
        <strain evidence="2">Rmic-2018</strain>
        <tissue evidence="2">Larvae</tissue>
    </source>
</reference>
<comment type="caution">
    <text evidence="2">The sequence shown here is derived from an EMBL/GenBank/DDBJ whole genome shotgun (WGS) entry which is preliminary data.</text>
</comment>
<feature type="region of interest" description="Disordered" evidence="1">
    <location>
        <begin position="49"/>
        <end position="106"/>
    </location>
</feature>
<reference evidence="2" key="1">
    <citation type="journal article" date="2020" name="Cell">
        <title>Large-Scale Comparative Analyses of Tick Genomes Elucidate Their Genetic Diversity and Vector Capacities.</title>
        <authorList>
            <consortium name="Tick Genome and Microbiome Consortium (TIGMIC)"/>
            <person name="Jia N."/>
            <person name="Wang J."/>
            <person name="Shi W."/>
            <person name="Du L."/>
            <person name="Sun Y."/>
            <person name="Zhan W."/>
            <person name="Jiang J.F."/>
            <person name="Wang Q."/>
            <person name="Zhang B."/>
            <person name="Ji P."/>
            <person name="Bell-Sakyi L."/>
            <person name="Cui X.M."/>
            <person name="Yuan T.T."/>
            <person name="Jiang B.G."/>
            <person name="Yang W.F."/>
            <person name="Lam T.T."/>
            <person name="Chang Q.C."/>
            <person name="Ding S.J."/>
            <person name="Wang X.J."/>
            <person name="Zhu J.G."/>
            <person name="Ruan X.D."/>
            <person name="Zhao L."/>
            <person name="Wei J.T."/>
            <person name="Ye R.Z."/>
            <person name="Que T.C."/>
            <person name="Du C.H."/>
            <person name="Zhou Y.H."/>
            <person name="Cheng J.X."/>
            <person name="Dai P.F."/>
            <person name="Guo W.B."/>
            <person name="Han X.H."/>
            <person name="Huang E.J."/>
            <person name="Li L.F."/>
            <person name="Wei W."/>
            <person name="Gao Y.C."/>
            <person name="Liu J.Z."/>
            <person name="Shao H.Z."/>
            <person name="Wang X."/>
            <person name="Wang C.C."/>
            <person name="Yang T.C."/>
            <person name="Huo Q.B."/>
            <person name="Li W."/>
            <person name="Chen H.Y."/>
            <person name="Chen S.E."/>
            <person name="Zhou L.G."/>
            <person name="Ni X.B."/>
            <person name="Tian J.H."/>
            <person name="Sheng Y."/>
            <person name="Liu T."/>
            <person name="Pan Y.S."/>
            <person name="Xia L.Y."/>
            <person name="Li J."/>
            <person name="Zhao F."/>
            <person name="Cao W.C."/>
        </authorList>
    </citation>
    <scope>NUCLEOTIDE SEQUENCE</scope>
    <source>
        <strain evidence="2">Rmic-2018</strain>
    </source>
</reference>